<keyword evidence="1" id="KW-1133">Transmembrane helix</keyword>
<sequence>MIRLVEPANQGRNKGMFAAAWAYYLGVNVTAFGVIM</sequence>
<evidence type="ECO:0008006" key="4">
    <source>
        <dbReference type="Google" id="ProtNLM"/>
    </source>
</evidence>
<comment type="caution">
    <text evidence="2">The sequence shown here is derived from an EMBL/GenBank/DDBJ whole genome shotgun (WGS) entry which is preliminary data.</text>
</comment>
<gene>
    <name evidence="2" type="ORF">J2S10_004390</name>
</gene>
<proteinExistence type="predicted"/>
<keyword evidence="1" id="KW-0472">Membrane</keyword>
<protein>
    <recommendedName>
        <fullName evidence="4">MFS transporter</fullName>
    </recommendedName>
</protein>
<organism evidence="2 3">
    <name type="scientific">Neobacillus ginsengisoli</name>
    <dbReference type="NCBI Taxonomy" id="904295"/>
    <lineage>
        <taxon>Bacteria</taxon>
        <taxon>Bacillati</taxon>
        <taxon>Bacillota</taxon>
        <taxon>Bacilli</taxon>
        <taxon>Bacillales</taxon>
        <taxon>Bacillaceae</taxon>
        <taxon>Neobacillus</taxon>
    </lineage>
</organism>
<feature type="transmembrane region" description="Helical" evidence="1">
    <location>
        <begin position="15"/>
        <end position="35"/>
    </location>
</feature>
<keyword evidence="1" id="KW-0812">Transmembrane</keyword>
<dbReference type="Proteomes" id="UP001224122">
    <property type="component" value="Unassembled WGS sequence"/>
</dbReference>
<reference evidence="2 3" key="1">
    <citation type="submission" date="2023-07" db="EMBL/GenBank/DDBJ databases">
        <title>Genomic Encyclopedia of Type Strains, Phase IV (KMG-IV): sequencing the most valuable type-strain genomes for metagenomic binning, comparative biology and taxonomic classification.</title>
        <authorList>
            <person name="Goeker M."/>
        </authorList>
    </citation>
    <scope>NUCLEOTIDE SEQUENCE [LARGE SCALE GENOMIC DNA]</scope>
    <source>
        <strain evidence="2 3">DSM 27594</strain>
    </source>
</reference>
<evidence type="ECO:0000313" key="2">
    <source>
        <dbReference type="EMBL" id="MDQ0201184.1"/>
    </source>
</evidence>
<name>A0ABT9Y023_9BACI</name>
<accession>A0ABT9Y023</accession>
<evidence type="ECO:0000313" key="3">
    <source>
        <dbReference type="Proteomes" id="UP001224122"/>
    </source>
</evidence>
<evidence type="ECO:0000256" key="1">
    <source>
        <dbReference type="SAM" id="Phobius"/>
    </source>
</evidence>
<dbReference type="EMBL" id="JAUSTW010000008">
    <property type="protein sequence ID" value="MDQ0201184.1"/>
    <property type="molecule type" value="Genomic_DNA"/>
</dbReference>
<keyword evidence="3" id="KW-1185">Reference proteome</keyword>